<protein>
    <recommendedName>
        <fullName evidence="4">Coiled-coil domain-containing protein 61</fullName>
    </recommendedName>
</protein>
<evidence type="ECO:0008006" key="4">
    <source>
        <dbReference type="Google" id="ProtNLM"/>
    </source>
</evidence>
<organism evidence="2 3">
    <name type="scientific">Schistosoma mekongi</name>
    <name type="common">Parasitic worm</name>
    <dbReference type="NCBI Taxonomy" id="38744"/>
    <lineage>
        <taxon>Eukaryota</taxon>
        <taxon>Metazoa</taxon>
        <taxon>Spiralia</taxon>
        <taxon>Lophotrochozoa</taxon>
        <taxon>Platyhelminthes</taxon>
        <taxon>Trematoda</taxon>
        <taxon>Digenea</taxon>
        <taxon>Strigeidida</taxon>
        <taxon>Schistosomatoidea</taxon>
        <taxon>Schistosomatidae</taxon>
        <taxon>Schistosoma</taxon>
    </lineage>
</organism>
<sequence length="536" mass="60960">MVFECPSYLHCEYEFGGKMYDAVFYLENTTQLKLELTDRITNEEWHNTLTESCIYVYSFLTSYILVVEELTKKTGNFKRFDVFCSMIQSALSKRSHFLKLDLLNYEDLNEIRRIKILNDCLPPQCPVAVSGNKRYLILSYITEFDKIHYPIPLISIGYPTPDVYRNIIHKLRVKLFDSRSTAILSEQQSDRIDTCKTISKLQSENAALRQEILYMKESLDKVKSYHETHIGSDSHLFSNKARHLELKTFVNNLEAELFEAKSKSSRQMIEYTREIARLQADLEAAAINQRGMRRKITQLSEELCLLKGGKLAQRQSIIGATSCQRSRSSSCLDTRCNLNVKNASSTQFTRTSGATSPTFSSCESGLECTTRKSHPKINTNYDSIHRSAGCTYGINHSANCSPHSSVLRTSRSPANGYSSSSPTDPVRIRIKQNMCSHNLNKSGSPAPLNDICISKSLKSRSNTQSPCSFGHHQVDSEIDSDLSICSGRLSRRCQLRNRNINTKQEKVTHDTDTELDEIDQRLNVLQGFFEKYLANS</sequence>
<reference evidence="2" key="2">
    <citation type="journal article" date="2023" name="Infect Dis Poverty">
        <title>Chromosome-scale genome of the human blood fluke Schistosoma mekongi and its implications for public health.</title>
        <authorList>
            <person name="Zhou M."/>
            <person name="Xu L."/>
            <person name="Xu D."/>
            <person name="Chen W."/>
            <person name="Khan J."/>
            <person name="Hu Y."/>
            <person name="Huang H."/>
            <person name="Wei H."/>
            <person name="Zhang Y."/>
            <person name="Chusongsang P."/>
            <person name="Tanasarnprasert K."/>
            <person name="Hu X."/>
            <person name="Limpanont Y."/>
            <person name="Lv Z."/>
        </authorList>
    </citation>
    <scope>NUCLEOTIDE SEQUENCE</scope>
    <source>
        <strain evidence="2">LV_2022a</strain>
    </source>
</reference>
<keyword evidence="1" id="KW-0175">Coiled coil</keyword>
<evidence type="ECO:0000256" key="1">
    <source>
        <dbReference type="SAM" id="Coils"/>
    </source>
</evidence>
<proteinExistence type="predicted"/>
<evidence type="ECO:0000313" key="3">
    <source>
        <dbReference type="Proteomes" id="UP001292079"/>
    </source>
</evidence>
<comment type="caution">
    <text evidence="2">The sequence shown here is derived from an EMBL/GenBank/DDBJ whole genome shotgun (WGS) entry which is preliminary data.</text>
</comment>
<accession>A0AAE2D5U3</accession>
<keyword evidence="3" id="KW-1185">Reference proteome</keyword>
<name>A0AAE2D5U3_SCHME</name>
<gene>
    <name evidence="2" type="ORF">MN116_003540</name>
</gene>
<dbReference type="EMBL" id="JALJAT010000002">
    <property type="protein sequence ID" value="KAK4472272.1"/>
    <property type="molecule type" value="Genomic_DNA"/>
</dbReference>
<dbReference type="AlphaFoldDB" id="A0AAE2D5U3"/>
<dbReference type="InterPro" id="IPR049733">
    <property type="entry name" value="CCDC61_N"/>
</dbReference>
<evidence type="ECO:0000313" key="2">
    <source>
        <dbReference type="EMBL" id="KAK4472272.1"/>
    </source>
</evidence>
<reference evidence="2" key="1">
    <citation type="submission" date="2022-04" db="EMBL/GenBank/DDBJ databases">
        <authorList>
            <person name="Xu L."/>
            <person name="Lv Z."/>
        </authorList>
    </citation>
    <scope>NUCLEOTIDE SEQUENCE</scope>
    <source>
        <strain evidence="2">LV_2022a</strain>
    </source>
</reference>
<dbReference type="CDD" id="cd22284">
    <property type="entry name" value="HD_CCDC61_N"/>
    <property type="match status" value="1"/>
</dbReference>
<dbReference type="Proteomes" id="UP001292079">
    <property type="component" value="Unassembled WGS sequence"/>
</dbReference>
<feature type="coiled-coil region" evidence="1">
    <location>
        <begin position="261"/>
        <end position="288"/>
    </location>
</feature>